<sequence>MCLEVEEVMVQDTVKYMENQVQKAGVSVKKFCSEVMQDMIPSSCVKVAADDLSMYPHSHTDINKKLKPCLSENWGEVKNKATEDKVIDAMDKWKISLISGLEGVNHLSPLSSGFPVQNACSEVFSAKGKKVGIYKRRPIGIKRISEKNYLPKISEPMTPVSADKNTLSDVGASTELVSHERCDSGETVNMSTQIFATESATSNTILSVDPVRQKDEDAQCISSCHDLPSESIGTSKNGGRGLQLCSNIQSHTCSAESGGEEVTLSDEDNIDVEVENAVLVEPGVDTIKQVTKTKLEESCILVEGNEIRVVPQGIRKHKSYKKKISEAFSSKLRSRKKQEYAQCIPQSRHLGGTGSTDIVIPDRTPDFEKKKLPSQDFCESDWEFL</sequence>
<organism evidence="1 2">
    <name type="scientific">Fraxinus pennsylvanica</name>
    <dbReference type="NCBI Taxonomy" id="56036"/>
    <lineage>
        <taxon>Eukaryota</taxon>
        <taxon>Viridiplantae</taxon>
        <taxon>Streptophyta</taxon>
        <taxon>Embryophyta</taxon>
        <taxon>Tracheophyta</taxon>
        <taxon>Spermatophyta</taxon>
        <taxon>Magnoliopsida</taxon>
        <taxon>eudicotyledons</taxon>
        <taxon>Gunneridae</taxon>
        <taxon>Pentapetalae</taxon>
        <taxon>asterids</taxon>
        <taxon>lamiids</taxon>
        <taxon>Lamiales</taxon>
        <taxon>Oleaceae</taxon>
        <taxon>Oleeae</taxon>
        <taxon>Fraxinus</taxon>
    </lineage>
</organism>
<reference evidence="1" key="1">
    <citation type="submission" date="2023-05" db="EMBL/GenBank/DDBJ databases">
        <authorList>
            <person name="Huff M."/>
        </authorList>
    </citation>
    <scope>NUCLEOTIDE SEQUENCE</scope>
</reference>
<evidence type="ECO:0000313" key="2">
    <source>
        <dbReference type="Proteomes" id="UP000834106"/>
    </source>
</evidence>
<dbReference type="EMBL" id="OU503036">
    <property type="protein sequence ID" value="CAI9754913.1"/>
    <property type="molecule type" value="Genomic_DNA"/>
</dbReference>
<dbReference type="PANTHER" id="PTHR34659:SF1">
    <property type="entry name" value="PROTEIN EGT2"/>
    <property type="match status" value="1"/>
</dbReference>
<dbReference type="InterPro" id="IPR053273">
    <property type="entry name" value="CST_Regulator"/>
</dbReference>
<gene>
    <name evidence="1" type="ORF">FPE_LOCUS2344</name>
</gene>
<evidence type="ECO:0000313" key="1">
    <source>
        <dbReference type="EMBL" id="CAI9754913.1"/>
    </source>
</evidence>
<dbReference type="PANTHER" id="PTHR34659">
    <property type="entry name" value="BNAA05G11610D PROTEIN"/>
    <property type="match status" value="1"/>
</dbReference>
<name>A0AAD1YPI5_9LAMI</name>
<proteinExistence type="predicted"/>
<dbReference type="Proteomes" id="UP000834106">
    <property type="component" value="Chromosome 1"/>
</dbReference>
<keyword evidence="2" id="KW-1185">Reference proteome</keyword>
<accession>A0AAD1YPI5</accession>
<dbReference type="AlphaFoldDB" id="A0AAD1YPI5"/>
<protein>
    <submittedName>
        <fullName evidence="1">Uncharacterized protein</fullName>
    </submittedName>
</protein>